<dbReference type="SUPFAM" id="SSF55021">
    <property type="entry name" value="ACT-like"/>
    <property type="match status" value="1"/>
</dbReference>
<protein>
    <recommendedName>
        <fullName evidence="7">Bifunctional chorismate mutase/prephenate dehydratase</fullName>
        <ecNumber evidence="6">4.2.1.51</ecNumber>
    </recommendedName>
    <alternativeName>
        <fullName evidence="17">Chorismate mutase-prephenate dehydratase</fullName>
    </alternativeName>
    <alternativeName>
        <fullName evidence="8">Prephenate dehydratase</fullName>
    </alternativeName>
    <alternativeName>
        <fullName evidence="16">p-protein</fullName>
    </alternativeName>
</protein>
<dbReference type="Gene3D" id="3.40.190.10">
    <property type="entry name" value="Periplasmic binding protein-like II"/>
    <property type="match status" value="2"/>
</dbReference>
<dbReference type="AlphaFoldDB" id="A0A9D1XC66"/>
<dbReference type="InterPro" id="IPR018528">
    <property type="entry name" value="Preph_deHydtase_CS"/>
</dbReference>
<keyword evidence="15" id="KW-0511">Multifunctional enzyme</keyword>
<comment type="function">
    <text evidence="2">Catalyzes the Claisen rearrangement of chorismate to prephenate and the decarboxylation/dehydration of prephenate to phenylpyruvate.</text>
</comment>
<comment type="pathway">
    <text evidence="5">Metabolic intermediate biosynthesis; prephenate biosynthesis; prephenate from chorismate: step 1/1.</text>
</comment>
<evidence type="ECO:0000313" key="24">
    <source>
        <dbReference type="Proteomes" id="UP000886890"/>
    </source>
</evidence>
<dbReference type="InterPro" id="IPR036979">
    <property type="entry name" value="CM_dom_sf"/>
</dbReference>
<dbReference type="PIRSF" id="PIRSF001500">
    <property type="entry name" value="Chor_mut_pdt_Ppr"/>
    <property type="match status" value="1"/>
</dbReference>
<evidence type="ECO:0000256" key="7">
    <source>
        <dbReference type="ARBA" id="ARBA00014401"/>
    </source>
</evidence>
<comment type="catalytic activity">
    <reaction evidence="18">
        <text>prephenate + H(+) = 3-phenylpyruvate + CO2 + H2O</text>
        <dbReference type="Rhea" id="RHEA:21648"/>
        <dbReference type="ChEBI" id="CHEBI:15377"/>
        <dbReference type="ChEBI" id="CHEBI:15378"/>
        <dbReference type="ChEBI" id="CHEBI:16526"/>
        <dbReference type="ChEBI" id="CHEBI:18005"/>
        <dbReference type="ChEBI" id="CHEBI:29934"/>
        <dbReference type="EC" id="4.2.1.51"/>
    </reaction>
</comment>
<keyword evidence="9" id="KW-0963">Cytoplasm</keyword>
<keyword evidence="10" id="KW-0028">Amino-acid biosynthesis</keyword>
<feature type="site" description="Essential for prephenate dehydratase activity" evidence="19">
    <location>
        <position position="283"/>
    </location>
</feature>
<dbReference type="EC" id="4.2.1.51" evidence="6"/>
<evidence type="ECO:0000256" key="1">
    <source>
        <dbReference type="ARBA" id="ARBA00000824"/>
    </source>
</evidence>
<dbReference type="InterPro" id="IPR002912">
    <property type="entry name" value="ACT_dom"/>
</dbReference>
<dbReference type="SUPFAM" id="SSF48600">
    <property type="entry name" value="Chorismate mutase II"/>
    <property type="match status" value="1"/>
</dbReference>
<dbReference type="GO" id="GO:0005737">
    <property type="term" value="C:cytoplasm"/>
    <property type="evidence" value="ECO:0007669"/>
    <property type="project" value="UniProtKB-SubCell"/>
</dbReference>
<evidence type="ECO:0000259" key="20">
    <source>
        <dbReference type="PROSITE" id="PS51168"/>
    </source>
</evidence>
<dbReference type="InterPro" id="IPR008242">
    <property type="entry name" value="Chor_mutase/pphenate_deHydtase"/>
</dbReference>
<evidence type="ECO:0000259" key="22">
    <source>
        <dbReference type="PROSITE" id="PS51671"/>
    </source>
</evidence>
<comment type="subcellular location">
    <subcellularLocation>
        <location evidence="3">Cytoplasm</location>
    </subcellularLocation>
</comment>
<keyword evidence="11" id="KW-0057">Aromatic amino acid biosynthesis</keyword>
<evidence type="ECO:0000256" key="15">
    <source>
        <dbReference type="ARBA" id="ARBA00023268"/>
    </source>
</evidence>
<dbReference type="SUPFAM" id="SSF53850">
    <property type="entry name" value="Periplasmic binding protein-like II"/>
    <property type="match status" value="1"/>
</dbReference>
<evidence type="ECO:0000256" key="8">
    <source>
        <dbReference type="ARBA" id="ARBA00021872"/>
    </source>
</evidence>
<dbReference type="GO" id="GO:0004664">
    <property type="term" value="F:prephenate dehydratase activity"/>
    <property type="evidence" value="ECO:0007669"/>
    <property type="project" value="UniProtKB-EC"/>
</dbReference>
<dbReference type="EMBL" id="DXEK01000068">
    <property type="protein sequence ID" value="HIX76803.1"/>
    <property type="molecule type" value="Genomic_DNA"/>
</dbReference>
<dbReference type="GO" id="GO:0009094">
    <property type="term" value="P:L-phenylalanine biosynthetic process"/>
    <property type="evidence" value="ECO:0007669"/>
    <property type="project" value="UniProtKB-KW"/>
</dbReference>
<feature type="domain" description="Chorismate mutase" evidence="20">
    <location>
        <begin position="1"/>
        <end position="88"/>
    </location>
</feature>
<dbReference type="InterPro" id="IPR001086">
    <property type="entry name" value="Preph_deHydtase"/>
</dbReference>
<evidence type="ECO:0000256" key="4">
    <source>
        <dbReference type="ARBA" id="ARBA00004741"/>
    </source>
</evidence>
<evidence type="ECO:0000256" key="17">
    <source>
        <dbReference type="ARBA" id="ARBA00031520"/>
    </source>
</evidence>
<organism evidence="23 24">
    <name type="scientific">Candidatus Fusicatenibacter merdavium</name>
    <dbReference type="NCBI Taxonomy" id="2838600"/>
    <lineage>
        <taxon>Bacteria</taxon>
        <taxon>Bacillati</taxon>
        <taxon>Bacillota</taxon>
        <taxon>Clostridia</taxon>
        <taxon>Lachnospirales</taxon>
        <taxon>Lachnospiraceae</taxon>
        <taxon>Fusicatenibacter</taxon>
    </lineage>
</organism>
<dbReference type="Gene3D" id="3.30.70.260">
    <property type="match status" value="1"/>
</dbReference>
<dbReference type="Pfam" id="PF01817">
    <property type="entry name" value="CM_2"/>
    <property type="match status" value="1"/>
</dbReference>
<keyword evidence="12" id="KW-0584">Phenylalanine biosynthesis</keyword>
<dbReference type="InterPro" id="IPR036263">
    <property type="entry name" value="Chorismate_II_sf"/>
</dbReference>
<dbReference type="InterPro" id="IPR045865">
    <property type="entry name" value="ACT-like_dom_sf"/>
</dbReference>
<feature type="domain" description="ACT" evidence="22">
    <location>
        <begin position="302"/>
        <end position="376"/>
    </location>
</feature>
<dbReference type="Gene3D" id="1.20.59.10">
    <property type="entry name" value="Chorismate mutase"/>
    <property type="match status" value="1"/>
</dbReference>
<dbReference type="Proteomes" id="UP000886890">
    <property type="component" value="Unassembled WGS sequence"/>
</dbReference>
<comment type="pathway">
    <text evidence="4">Amino-acid biosynthesis; L-phenylalanine biosynthesis; phenylpyruvate from prephenate: step 1/1.</text>
</comment>
<evidence type="ECO:0000256" key="6">
    <source>
        <dbReference type="ARBA" id="ARBA00013147"/>
    </source>
</evidence>
<evidence type="ECO:0000256" key="10">
    <source>
        <dbReference type="ARBA" id="ARBA00022605"/>
    </source>
</evidence>
<evidence type="ECO:0000256" key="16">
    <source>
        <dbReference type="ARBA" id="ARBA00031175"/>
    </source>
</evidence>
<comment type="caution">
    <text evidence="23">The sequence shown here is derived from an EMBL/GenBank/DDBJ whole genome shotgun (WGS) entry which is preliminary data.</text>
</comment>
<evidence type="ECO:0000256" key="5">
    <source>
        <dbReference type="ARBA" id="ARBA00004817"/>
    </source>
</evidence>
<reference evidence="23" key="2">
    <citation type="submission" date="2021-04" db="EMBL/GenBank/DDBJ databases">
        <authorList>
            <person name="Gilroy R."/>
        </authorList>
    </citation>
    <scope>NUCLEOTIDE SEQUENCE</scope>
    <source>
        <strain evidence="23">CHK183-1962</strain>
    </source>
</reference>
<dbReference type="Pfam" id="PF00800">
    <property type="entry name" value="PDT"/>
    <property type="match status" value="1"/>
</dbReference>
<feature type="domain" description="Prephenate dehydratase" evidence="21">
    <location>
        <begin position="114"/>
        <end position="290"/>
    </location>
</feature>
<evidence type="ECO:0000256" key="13">
    <source>
        <dbReference type="ARBA" id="ARBA00023235"/>
    </source>
</evidence>
<dbReference type="PANTHER" id="PTHR21022:SF19">
    <property type="entry name" value="PREPHENATE DEHYDRATASE-RELATED"/>
    <property type="match status" value="1"/>
</dbReference>
<evidence type="ECO:0000256" key="12">
    <source>
        <dbReference type="ARBA" id="ARBA00023222"/>
    </source>
</evidence>
<keyword evidence="14" id="KW-0456">Lyase</keyword>
<dbReference type="SMART" id="SM00830">
    <property type="entry name" value="CM_2"/>
    <property type="match status" value="1"/>
</dbReference>
<keyword evidence="13 23" id="KW-0413">Isomerase</keyword>
<evidence type="ECO:0000256" key="11">
    <source>
        <dbReference type="ARBA" id="ARBA00023141"/>
    </source>
</evidence>
<accession>A0A9D1XC66</accession>
<proteinExistence type="predicted"/>
<comment type="catalytic activity">
    <reaction evidence="1">
        <text>chorismate = prephenate</text>
        <dbReference type="Rhea" id="RHEA:13897"/>
        <dbReference type="ChEBI" id="CHEBI:29748"/>
        <dbReference type="ChEBI" id="CHEBI:29934"/>
        <dbReference type="EC" id="5.4.99.5"/>
    </reaction>
</comment>
<evidence type="ECO:0000313" key="23">
    <source>
        <dbReference type="EMBL" id="HIX76803.1"/>
    </source>
</evidence>
<evidence type="ECO:0000256" key="2">
    <source>
        <dbReference type="ARBA" id="ARBA00002364"/>
    </source>
</evidence>
<dbReference type="PROSITE" id="PS51671">
    <property type="entry name" value="ACT"/>
    <property type="match status" value="1"/>
</dbReference>
<name>A0A9D1XC66_9FIRM</name>
<dbReference type="PROSITE" id="PS00858">
    <property type="entry name" value="PREPHENATE_DEHYDR_2"/>
    <property type="match status" value="1"/>
</dbReference>
<evidence type="ECO:0000256" key="3">
    <source>
        <dbReference type="ARBA" id="ARBA00004496"/>
    </source>
</evidence>
<dbReference type="InterPro" id="IPR002701">
    <property type="entry name" value="CM_II_prokaryot"/>
</dbReference>
<dbReference type="CDD" id="cd13631">
    <property type="entry name" value="PBP2_Ct-PDT_like"/>
    <property type="match status" value="1"/>
</dbReference>
<evidence type="ECO:0000256" key="9">
    <source>
        <dbReference type="ARBA" id="ARBA00022490"/>
    </source>
</evidence>
<evidence type="ECO:0000256" key="18">
    <source>
        <dbReference type="ARBA" id="ARBA00047848"/>
    </source>
</evidence>
<dbReference type="GO" id="GO:0046417">
    <property type="term" value="P:chorismate metabolic process"/>
    <property type="evidence" value="ECO:0007669"/>
    <property type="project" value="InterPro"/>
</dbReference>
<evidence type="ECO:0000256" key="19">
    <source>
        <dbReference type="PIRSR" id="PIRSR001500-2"/>
    </source>
</evidence>
<evidence type="ECO:0000256" key="14">
    <source>
        <dbReference type="ARBA" id="ARBA00023239"/>
    </source>
</evidence>
<sequence length="378" mass="42670">MLDLNEIRKEIDGTDREIVRLFEERMKLTGKVAEYKIGAGKPVFDGDRERSKLETLGAMASDSFNKKAVQELFQQIMSISRKRQYQLLAESGRADGMPETGYIQVDELPFEDATVVFQGVEGAYSFAAMKTFFGDDVKSFHVETWKDAMEAIRRGEADYAVLPIENSTAGSVLDIYDLLVEYPHYIVGEQIIPVAHVLMGIPGARIEELNEVYSHPQGLAQSKAYLERHPDWKQTAVLNTAVAAQMVAESGDPKKGAIASRYAAEHFGLQILDQEFVNSNNETRFVIISGKPYFEKKARKISVCIELPHETGTLYNILSHIMYNDLNMTKIESRPIPKRNWEYRFFVDFEGNLSDAAVKNALLGIASEAKRLRVYGNY</sequence>
<evidence type="ECO:0000259" key="21">
    <source>
        <dbReference type="PROSITE" id="PS51171"/>
    </source>
</evidence>
<gene>
    <name evidence="23" type="ORF">H9734_04300</name>
</gene>
<reference evidence="23" key="1">
    <citation type="journal article" date="2021" name="PeerJ">
        <title>Extensive microbial diversity within the chicken gut microbiome revealed by metagenomics and culture.</title>
        <authorList>
            <person name="Gilroy R."/>
            <person name="Ravi A."/>
            <person name="Getino M."/>
            <person name="Pursley I."/>
            <person name="Horton D.L."/>
            <person name="Alikhan N.F."/>
            <person name="Baker D."/>
            <person name="Gharbi K."/>
            <person name="Hall N."/>
            <person name="Watson M."/>
            <person name="Adriaenssens E.M."/>
            <person name="Foster-Nyarko E."/>
            <person name="Jarju S."/>
            <person name="Secka A."/>
            <person name="Antonio M."/>
            <person name="Oren A."/>
            <person name="Chaudhuri R.R."/>
            <person name="La Ragione R."/>
            <person name="Hildebrand F."/>
            <person name="Pallen M.J."/>
        </authorList>
    </citation>
    <scope>NUCLEOTIDE SEQUENCE</scope>
    <source>
        <strain evidence="23">CHK183-1962</strain>
    </source>
</reference>
<dbReference type="CDD" id="cd04905">
    <property type="entry name" value="ACT_CM-PDT"/>
    <property type="match status" value="1"/>
</dbReference>
<dbReference type="PROSITE" id="PS51171">
    <property type="entry name" value="PREPHENATE_DEHYDR_3"/>
    <property type="match status" value="1"/>
</dbReference>
<dbReference type="PANTHER" id="PTHR21022">
    <property type="entry name" value="PREPHENATE DEHYDRATASE P PROTEIN"/>
    <property type="match status" value="1"/>
</dbReference>
<dbReference type="GO" id="GO:0004106">
    <property type="term" value="F:chorismate mutase activity"/>
    <property type="evidence" value="ECO:0007669"/>
    <property type="project" value="UniProtKB-EC"/>
</dbReference>
<dbReference type="PROSITE" id="PS51168">
    <property type="entry name" value="CHORISMATE_MUT_2"/>
    <property type="match status" value="1"/>
</dbReference>